<comment type="caution">
    <text evidence="2">The sequence shown here is derived from an EMBL/GenBank/DDBJ whole genome shotgun (WGS) entry which is preliminary data.</text>
</comment>
<keyword evidence="1" id="KW-0732">Signal</keyword>
<dbReference type="Gene3D" id="3.30.1450.10">
    <property type="match status" value="1"/>
</dbReference>
<evidence type="ECO:0000313" key="2">
    <source>
        <dbReference type="EMBL" id="GAA4841621.1"/>
    </source>
</evidence>
<evidence type="ECO:0000256" key="1">
    <source>
        <dbReference type="ARBA" id="ARBA00022729"/>
    </source>
</evidence>
<protein>
    <recommendedName>
        <fullName evidence="4">Lipoprotein SmpA/OmlA domain-containing protein</fullName>
    </recommendedName>
</protein>
<name>A0ABP9DDP8_9BACT</name>
<accession>A0ABP9DDP8</accession>
<keyword evidence="3" id="KW-1185">Reference proteome</keyword>
<gene>
    <name evidence="2" type="ORF">GCM10023331_28240</name>
</gene>
<dbReference type="Proteomes" id="UP001500298">
    <property type="component" value="Unassembled WGS sequence"/>
</dbReference>
<proteinExistence type="predicted"/>
<evidence type="ECO:0000313" key="3">
    <source>
        <dbReference type="Proteomes" id="UP001500298"/>
    </source>
</evidence>
<dbReference type="PROSITE" id="PS51257">
    <property type="entry name" value="PROKAR_LIPOPROTEIN"/>
    <property type="match status" value="1"/>
</dbReference>
<dbReference type="EMBL" id="BAABJX010000043">
    <property type="protein sequence ID" value="GAA4841621.1"/>
    <property type="molecule type" value="Genomic_DNA"/>
</dbReference>
<dbReference type="InterPro" id="IPR037873">
    <property type="entry name" value="BamE-like"/>
</dbReference>
<dbReference type="RefSeq" id="WP_345372880.1">
    <property type="nucleotide sequence ID" value="NZ_BAABJX010000043.1"/>
</dbReference>
<sequence>MKKILGVLGILLLLGSCGKKLEVTEQEFSSITWKNDTKACQGKRAEQQEKFENIRERILGVRKDQVLQLLGRPDKTDLAKRNTSYFIYYVSEGKQCEGSDKNEEGDYYRFKFSPLEIVMEISYHKGV</sequence>
<reference evidence="3" key="1">
    <citation type="journal article" date="2019" name="Int. J. Syst. Evol. Microbiol.">
        <title>The Global Catalogue of Microorganisms (GCM) 10K type strain sequencing project: providing services to taxonomists for standard genome sequencing and annotation.</title>
        <authorList>
            <consortium name="The Broad Institute Genomics Platform"/>
            <consortium name="The Broad Institute Genome Sequencing Center for Infectious Disease"/>
            <person name="Wu L."/>
            <person name="Ma J."/>
        </authorList>
    </citation>
    <scope>NUCLEOTIDE SEQUENCE [LARGE SCALE GENOMIC DNA]</scope>
    <source>
        <strain evidence="3">JCM 18326</strain>
    </source>
</reference>
<organism evidence="2 3">
    <name type="scientific">Algivirga pacifica</name>
    <dbReference type="NCBI Taxonomy" id="1162670"/>
    <lineage>
        <taxon>Bacteria</taxon>
        <taxon>Pseudomonadati</taxon>
        <taxon>Bacteroidota</taxon>
        <taxon>Cytophagia</taxon>
        <taxon>Cytophagales</taxon>
        <taxon>Flammeovirgaceae</taxon>
        <taxon>Algivirga</taxon>
    </lineage>
</organism>
<evidence type="ECO:0008006" key="4">
    <source>
        <dbReference type="Google" id="ProtNLM"/>
    </source>
</evidence>